<name>V4M5L8_EUTSA</name>
<feature type="compositionally biased region" description="Polar residues" evidence="1">
    <location>
        <begin position="316"/>
        <end position="334"/>
    </location>
</feature>
<feature type="region of interest" description="Disordered" evidence="1">
    <location>
        <begin position="390"/>
        <end position="500"/>
    </location>
</feature>
<keyword evidence="4" id="KW-1185">Reference proteome</keyword>
<organism evidence="3 4">
    <name type="scientific">Eutrema salsugineum</name>
    <name type="common">Saltwater cress</name>
    <name type="synonym">Sisymbrium salsugineum</name>
    <dbReference type="NCBI Taxonomy" id="72664"/>
    <lineage>
        <taxon>Eukaryota</taxon>
        <taxon>Viridiplantae</taxon>
        <taxon>Streptophyta</taxon>
        <taxon>Embryophyta</taxon>
        <taxon>Tracheophyta</taxon>
        <taxon>Spermatophyta</taxon>
        <taxon>Magnoliopsida</taxon>
        <taxon>eudicotyledons</taxon>
        <taxon>Gunneridae</taxon>
        <taxon>Pentapetalae</taxon>
        <taxon>rosids</taxon>
        <taxon>malvids</taxon>
        <taxon>Brassicales</taxon>
        <taxon>Brassicaceae</taxon>
        <taxon>Eutremeae</taxon>
        <taxon>Eutrema</taxon>
    </lineage>
</organism>
<proteinExistence type="predicted"/>
<dbReference type="OMA" id="ISAKHIM"/>
<dbReference type="Gramene" id="ESQ47568">
    <property type="protein sequence ID" value="ESQ47568"/>
    <property type="gene ID" value="EUTSA_v10022419mg"/>
</dbReference>
<feature type="region of interest" description="Disordered" evidence="1">
    <location>
        <begin position="316"/>
        <end position="341"/>
    </location>
</feature>
<reference evidence="3 4" key="1">
    <citation type="journal article" date="2013" name="Front. Plant Sci.">
        <title>The Reference Genome of the Halophytic Plant Eutrema salsugineum.</title>
        <authorList>
            <person name="Yang R."/>
            <person name="Jarvis D.E."/>
            <person name="Chen H."/>
            <person name="Beilstein M.A."/>
            <person name="Grimwood J."/>
            <person name="Jenkins J."/>
            <person name="Shu S."/>
            <person name="Prochnik S."/>
            <person name="Xin M."/>
            <person name="Ma C."/>
            <person name="Schmutz J."/>
            <person name="Wing R.A."/>
            <person name="Mitchell-Olds T."/>
            <person name="Schumaker K.S."/>
            <person name="Wang X."/>
        </authorList>
    </citation>
    <scope>NUCLEOTIDE SEQUENCE [LARGE SCALE GENOMIC DNA]</scope>
</reference>
<gene>
    <name evidence="3" type="ORF">EUTSA_v10022419mg</name>
</gene>
<evidence type="ECO:0000313" key="3">
    <source>
        <dbReference type="EMBL" id="ESQ47568.1"/>
    </source>
</evidence>
<dbReference type="KEGG" id="eus:EUTSA_v10022419mg"/>
<feature type="region of interest" description="Disordered" evidence="1">
    <location>
        <begin position="532"/>
        <end position="624"/>
    </location>
</feature>
<dbReference type="PANTHER" id="PTHR48449:SF1">
    <property type="entry name" value="DUF1985 DOMAIN-CONTAINING PROTEIN"/>
    <property type="match status" value="1"/>
</dbReference>
<dbReference type="AlphaFoldDB" id="V4M5L8"/>
<dbReference type="InterPro" id="IPR015410">
    <property type="entry name" value="DUF1985"/>
</dbReference>
<dbReference type="EMBL" id="KI517408">
    <property type="protein sequence ID" value="ESQ47568.1"/>
    <property type="molecule type" value="Genomic_DNA"/>
</dbReference>
<sequence>MTRFPDRLFALGNEPANKKVNTYFQLPYLDTISHALEEEHMEKLSLSQFGKIIETSNKIASSVRFLHFILSRQLVTKKKKELWCLFAGQPIRFSIREFAITTGLDCSNLPPPKKFKEDQVNKYTVELFGSERNATPGWIANTLAGRPYKDKATRFKLACLLLIDRIVCPTSKNAKISAKHIMLVQDVDKFLEYPWGRKSFDLTIHSIKTRTATTSYLSQPTCAFQGFLHALQMVVLECAPSILQKDSIHLSSGLRLPTARKSYVAVTAILPDDEHLLDDTDFAFDDDVPDETVDNLLAAISDGKKFSRKTWNGGESASLLQNQPNAPASSSRNTSSDVDLDSAASSMLEKVVRETGFVLSEIKSLRTEFVDLRSKVSSTLSTFKDYIRSQQDLSPKVREPAKRPLGRRVKSIPLRAKHVRFQQVSSSEESKSSDPSKEDDGDDGTKNKDSSSPSTESDDVVDTNVGDVVEIYDGDAHEDRREPDAEGSGDVGEVGKQMPVDVDDVQDAATLASNQIASVLSDLSDQVNVEPSIIQPVPSPPPYVVQPRDQTGADKVVPPVVTNEETDAAEDVQPVVTNDGTDAAKEVSPVDMNNQTSPQEDVTPVQTNDQTVPQKEVPPEPQVR</sequence>
<evidence type="ECO:0000256" key="1">
    <source>
        <dbReference type="SAM" id="MobiDB-lite"/>
    </source>
</evidence>
<feature type="compositionally biased region" description="Basic residues" evidence="1">
    <location>
        <begin position="404"/>
        <end position="420"/>
    </location>
</feature>
<feature type="compositionally biased region" description="Basic and acidic residues" evidence="1">
    <location>
        <begin position="428"/>
        <end position="449"/>
    </location>
</feature>
<feature type="compositionally biased region" description="Polar residues" evidence="1">
    <location>
        <begin position="591"/>
        <end position="611"/>
    </location>
</feature>
<dbReference type="Proteomes" id="UP000030689">
    <property type="component" value="Unassembled WGS sequence"/>
</dbReference>
<protein>
    <recommendedName>
        <fullName evidence="2">DUF1985 domain-containing protein</fullName>
    </recommendedName>
</protein>
<evidence type="ECO:0000259" key="2">
    <source>
        <dbReference type="Pfam" id="PF09331"/>
    </source>
</evidence>
<dbReference type="Pfam" id="PF09331">
    <property type="entry name" value="DUF1985"/>
    <property type="match status" value="1"/>
</dbReference>
<evidence type="ECO:0000313" key="4">
    <source>
        <dbReference type="Proteomes" id="UP000030689"/>
    </source>
</evidence>
<feature type="domain" description="DUF1985" evidence="2">
    <location>
        <begin position="70"/>
        <end position="205"/>
    </location>
</feature>
<feature type="compositionally biased region" description="Basic and acidic residues" evidence="1">
    <location>
        <begin position="474"/>
        <end position="484"/>
    </location>
</feature>
<dbReference type="PANTHER" id="PTHR48449">
    <property type="entry name" value="DUF1985 DOMAIN-CONTAINING PROTEIN"/>
    <property type="match status" value="1"/>
</dbReference>
<accession>V4M5L8</accession>